<reference evidence="3" key="1">
    <citation type="journal article" date="2009" name="PLoS Genet.">
        <title>Organised genome dynamics in the Escherichia coli species results in highly diverse adaptive paths.</title>
        <authorList>
            <person name="Touchon M."/>
            <person name="Hoede C."/>
            <person name="Tenaillon O."/>
            <person name="Barbe V."/>
            <person name="Baeriswyl S."/>
            <person name="Bidet P."/>
            <person name="Bingen E."/>
            <person name="Bonacorsi S."/>
            <person name="Bouchier C."/>
            <person name="Bouvet O."/>
            <person name="Calteau A."/>
            <person name="Chiapello H."/>
            <person name="Clermont O."/>
            <person name="Cruveiller S."/>
            <person name="Danchin A."/>
            <person name="Diard M."/>
            <person name="Dossat C."/>
            <person name="Karoui M.E."/>
            <person name="Frapy E."/>
            <person name="Garry L."/>
            <person name="Ghigo J.M."/>
            <person name="Gilles A.M."/>
            <person name="Johnson J."/>
            <person name="Le Bouguenec C."/>
            <person name="Lescat M."/>
            <person name="Mangenot S."/>
            <person name="Martinez-Jehanne V."/>
            <person name="Matic I."/>
            <person name="Nassif X."/>
            <person name="Oztas S."/>
            <person name="Petit M.A."/>
            <person name="Pichon C."/>
            <person name="Rouy Z."/>
            <person name="Ruf C.S."/>
            <person name="Schneider D."/>
            <person name="Tourret J."/>
            <person name="Vacherie B."/>
            <person name="Vallenet D."/>
            <person name="Medigue C."/>
            <person name="Rocha E.P.C."/>
            <person name="Denamur E."/>
        </authorList>
    </citation>
    <scope>NUCLEOTIDE SEQUENCE [LARGE SCALE GENOMIC DNA]</scope>
    <source>
        <strain evidence="3">ATCC 35469 / DSM 13698 / BCRC 15582 / CCUG 18766 / IAM 14443 / JCM 21226 / LMG 7866 / NBRC 102419 / NCTC 12128 / CDC 0568-73</strain>
    </source>
</reference>
<dbReference type="EMBL" id="CU928158">
    <property type="protein sequence ID" value="CAQ91120.1"/>
    <property type="molecule type" value="Genomic_DNA"/>
</dbReference>
<dbReference type="AlphaFoldDB" id="B7LU12"/>
<dbReference type="GO" id="GO:0016787">
    <property type="term" value="F:hydrolase activity"/>
    <property type="evidence" value="ECO:0007669"/>
    <property type="project" value="UniProtKB-KW"/>
</dbReference>
<organism evidence="2 3">
    <name type="scientific">Escherichia fergusonii (strain ATCC 35469 / DSM 13698 / CCUG 18766 / IAM 14443 / JCM 21226 / LMG 7866 / NBRC 102419 / NCTC 12128 / CDC 0568-73)</name>
    <dbReference type="NCBI Taxonomy" id="585054"/>
    <lineage>
        <taxon>Bacteria</taxon>
        <taxon>Pseudomonadati</taxon>
        <taxon>Pseudomonadota</taxon>
        <taxon>Gammaproteobacteria</taxon>
        <taxon>Enterobacterales</taxon>
        <taxon>Enterobacteriaceae</taxon>
        <taxon>Escherichia</taxon>
    </lineage>
</organism>
<proteinExistence type="predicted"/>
<dbReference type="Pfam" id="PF04909">
    <property type="entry name" value="Amidohydro_2"/>
    <property type="match status" value="1"/>
</dbReference>
<keyword evidence="3" id="KW-1185">Reference proteome</keyword>
<dbReference type="InterPro" id="IPR052358">
    <property type="entry name" value="Aro_Compnd_Degr_Hydrolases"/>
</dbReference>
<sequence>MLKKDKFHMRFDTHAHVFRLDLPLAEQCRYVPEYDATPEHYLSHLDQHGFDKAILIQPSFLGTDNHYMLEAIRRYPDRFFGVAVIDITTSLSAMEEMKRNGIVGIRLNLIGQPIPDLTSPLWRQFLIQIKNLGWHVELHRPVADLRPLIEALLQAGVKIVIDHFGLPKDKVQDSGFNFLLKQASSRNIWVKISASYRNGDYLLPADNVGMLLSPLLKNVGADRLLWGSDWPHTRYETRITYEKTVHEFFNWPLSEKERNMILEKSVVDLLTL</sequence>
<dbReference type="HOGENOM" id="CLU_064039_2_0_6"/>
<name>B7LU12_ESCF3</name>
<gene>
    <name evidence="2" type="ordered locus">EFER_3658</name>
</gene>
<dbReference type="InterPro" id="IPR032466">
    <property type="entry name" value="Metal_Hydrolase"/>
</dbReference>
<dbReference type="SUPFAM" id="SSF51556">
    <property type="entry name" value="Metallo-dependent hydrolases"/>
    <property type="match status" value="1"/>
</dbReference>
<evidence type="ECO:0000313" key="2">
    <source>
        <dbReference type="EMBL" id="CAQ91120.1"/>
    </source>
</evidence>
<dbReference type="InterPro" id="IPR006680">
    <property type="entry name" value="Amidohydro-rel"/>
</dbReference>
<dbReference type="KEGG" id="efe:EFER_3658"/>
<dbReference type="Gene3D" id="3.20.20.140">
    <property type="entry name" value="Metal-dependent hydrolases"/>
    <property type="match status" value="1"/>
</dbReference>
<dbReference type="PANTHER" id="PTHR35563:SF2">
    <property type="entry name" value="BARREL METAL-DEPENDENT HYDROLASE, PUTATIVE (AFU_ORTHOLOGUE AFUA_1G16240)-RELATED"/>
    <property type="match status" value="1"/>
</dbReference>
<feature type="domain" description="Amidohydrolase-related" evidence="1">
    <location>
        <begin position="12"/>
        <end position="263"/>
    </location>
</feature>
<accession>B7LU12</accession>
<keyword evidence="2" id="KW-0378">Hydrolase</keyword>
<evidence type="ECO:0000259" key="1">
    <source>
        <dbReference type="Pfam" id="PF04909"/>
    </source>
</evidence>
<dbReference type="PANTHER" id="PTHR35563">
    <property type="entry name" value="BARREL METAL-DEPENDENT HYDROLASE, PUTATIVE (AFU_ORTHOLOGUE AFUA_1G16240)-RELATED"/>
    <property type="match status" value="1"/>
</dbReference>
<evidence type="ECO:0000313" key="3">
    <source>
        <dbReference type="Proteomes" id="UP000000745"/>
    </source>
</evidence>
<protein>
    <submittedName>
        <fullName evidence="2">Hydrolase</fullName>
    </submittedName>
</protein>
<dbReference type="Proteomes" id="UP000000745">
    <property type="component" value="Chromosome"/>
</dbReference>